<evidence type="ECO:0000313" key="3">
    <source>
        <dbReference type="RefSeq" id="XP_060674138.1"/>
    </source>
</evidence>
<evidence type="ECO:0000259" key="1">
    <source>
        <dbReference type="PROSITE" id="PS50181"/>
    </source>
</evidence>
<reference evidence="3" key="1">
    <citation type="submission" date="2025-08" db="UniProtKB">
        <authorList>
            <consortium name="RefSeq"/>
        </authorList>
    </citation>
    <scope>IDENTIFICATION</scope>
    <source>
        <tissue evidence="3">Seedling</tissue>
    </source>
</reference>
<dbReference type="PANTHER" id="PTHR34145:SF28">
    <property type="entry name" value="F-BOX DOMAIN-CONTAINING PROTEIN"/>
    <property type="match status" value="1"/>
</dbReference>
<dbReference type="PANTHER" id="PTHR34145">
    <property type="entry name" value="OS02G0105600 PROTEIN"/>
    <property type="match status" value="1"/>
</dbReference>
<dbReference type="Gene3D" id="3.80.10.10">
    <property type="entry name" value="Ribonuclease Inhibitor"/>
    <property type="match status" value="1"/>
</dbReference>
<protein>
    <submittedName>
        <fullName evidence="3">Uncharacterized protein LOC107406269 isoform X1</fullName>
    </submittedName>
</protein>
<proteinExistence type="predicted"/>
<sequence length="676" mass="78991">MVDYSNLPESIIHQVMSYLTSKDAIRTSILSKTFHSSWCTFLIPIIDFDQYSFFRKQSFSDTETDSFLDFVANFLESSRPRVNLEKLRFKGDLRFLHSFCDRWYDNYKLDSRIMRMINFAIENNVRELELDFGITYERKYNLPSSIFWSKSIKILTLKNIGFLSQNLILRSCPCMEIFNLIDCNSLETVTLDSNAQLKAVKIESCSALKKIDIEPASLLEYFSCETGVHSCFKPFDFNISSSTSPNLKHLKLNSSLKDSLIQSNLSEFRYLVTLKLEGSFAFNNILQIHLEYLKTLELNRVDFDRVEINAPSMVSFTIVPSFESAKTPEIDITSSSCTNLKHLKFRGRYVPEIWIKHKFSQFLNLETLELDRYCITFNKLELLLEYHRRSLKRESCEALSEIEIEAPNLVSFAYRSFCAGHHPDIDISISSTILKHLVFRGDDVPYKWIRNNFSEFPFLETLELVRCTRMKQIKLRLEYLKSLKLDSCVDMSEVEIEAPNLVSFTYSGSCDVSYDKRPAIITSKAKLDVMIHLSFFSGTEKYLINLRNLIEQFAQHCQTLTLHCSTFLENGDELIYSEELRNILVPPVYNLKHLKVKLECLHCKFLEQLVGSLLWLSPHPNIISFIMKSEVKSLKFHYKDEEDVESWRRDLKEVTMENFEDTERTILQNYFTNIVK</sequence>
<dbReference type="Pfam" id="PF00646">
    <property type="entry name" value="F-box"/>
    <property type="match status" value="1"/>
</dbReference>
<name>A0ABM4ABN7_ZIZJJ</name>
<dbReference type="Pfam" id="PF23622">
    <property type="entry name" value="LRR_At1g61320_AtMIF1"/>
    <property type="match status" value="1"/>
</dbReference>
<feature type="domain" description="F-box" evidence="1">
    <location>
        <begin position="1"/>
        <end position="57"/>
    </location>
</feature>
<dbReference type="SUPFAM" id="SSF52047">
    <property type="entry name" value="RNI-like"/>
    <property type="match status" value="2"/>
</dbReference>
<dbReference type="InterPro" id="IPR055357">
    <property type="entry name" value="LRR_At1g61320_AtMIF1"/>
</dbReference>
<dbReference type="InterPro" id="IPR036047">
    <property type="entry name" value="F-box-like_dom_sf"/>
</dbReference>
<dbReference type="InterPro" id="IPR032675">
    <property type="entry name" value="LRR_dom_sf"/>
</dbReference>
<dbReference type="GeneID" id="107406269"/>
<dbReference type="InterPro" id="IPR001810">
    <property type="entry name" value="F-box_dom"/>
</dbReference>
<gene>
    <name evidence="3" type="primary">LOC107406269</name>
</gene>
<accession>A0ABM4ABN7</accession>
<dbReference type="RefSeq" id="XP_060674138.1">
    <property type="nucleotide sequence ID" value="XM_060818155.1"/>
</dbReference>
<organism evidence="2 3">
    <name type="scientific">Ziziphus jujuba</name>
    <name type="common">Chinese jujube</name>
    <name type="synonym">Ziziphus sativa</name>
    <dbReference type="NCBI Taxonomy" id="326968"/>
    <lineage>
        <taxon>Eukaryota</taxon>
        <taxon>Viridiplantae</taxon>
        <taxon>Streptophyta</taxon>
        <taxon>Embryophyta</taxon>
        <taxon>Tracheophyta</taxon>
        <taxon>Spermatophyta</taxon>
        <taxon>Magnoliopsida</taxon>
        <taxon>eudicotyledons</taxon>
        <taxon>Gunneridae</taxon>
        <taxon>Pentapetalae</taxon>
        <taxon>rosids</taxon>
        <taxon>fabids</taxon>
        <taxon>Rosales</taxon>
        <taxon>Rhamnaceae</taxon>
        <taxon>Paliureae</taxon>
        <taxon>Ziziphus</taxon>
    </lineage>
</organism>
<keyword evidence="2" id="KW-1185">Reference proteome</keyword>
<dbReference type="SUPFAM" id="SSF81383">
    <property type="entry name" value="F-box domain"/>
    <property type="match status" value="1"/>
</dbReference>
<dbReference type="InterPro" id="IPR053772">
    <property type="entry name" value="At1g61320/At1g61330-like"/>
</dbReference>
<dbReference type="PROSITE" id="PS50181">
    <property type="entry name" value="FBOX"/>
    <property type="match status" value="1"/>
</dbReference>
<dbReference type="Proteomes" id="UP001652623">
    <property type="component" value="Chromosome 6"/>
</dbReference>
<evidence type="ECO:0000313" key="2">
    <source>
        <dbReference type="Proteomes" id="UP001652623"/>
    </source>
</evidence>